<evidence type="ECO:0000259" key="7">
    <source>
        <dbReference type="Pfam" id="PF00248"/>
    </source>
</evidence>
<organism evidence="8 9">
    <name type="scientific">Brevibacterium rongguiense</name>
    <dbReference type="NCBI Taxonomy" id="2695267"/>
    <lineage>
        <taxon>Bacteria</taxon>
        <taxon>Bacillati</taxon>
        <taxon>Actinomycetota</taxon>
        <taxon>Actinomycetes</taxon>
        <taxon>Micrococcales</taxon>
        <taxon>Brevibacteriaceae</taxon>
        <taxon>Brevibacterium</taxon>
    </lineage>
</organism>
<comment type="caution">
    <text evidence="8">The sequence shown here is derived from an EMBL/GenBank/DDBJ whole genome shotgun (WGS) entry which is preliminary data.</text>
</comment>
<accession>A0A6N9HA42</accession>
<dbReference type="AlphaFoldDB" id="A0A6N9HA42"/>
<dbReference type="PANTHER" id="PTHR43827:SF3">
    <property type="entry name" value="NADP-DEPENDENT OXIDOREDUCTASE DOMAIN-CONTAINING PROTEIN"/>
    <property type="match status" value="1"/>
</dbReference>
<feature type="domain" description="NADP-dependent oxidoreductase" evidence="7">
    <location>
        <begin position="19"/>
        <end position="262"/>
    </location>
</feature>
<dbReference type="Gene3D" id="3.20.20.100">
    <property type="entry name" value="NADP-dependent oxidoreductase domain"/>
    <property type="match status" value="1"/>
</dbReference>
<proteinExistence type="inferred from homology"/>
<keyword evidence="2" id="KW-0521">NADP</keyword>
<evidence type="ECO:0000256" key="2">
    <source>
        <dbReference type="ARBA" id="ARBA00022857"/>
    </source>
</evidence>
<evidence type="ECO:0000256" key="6">
    <source>
        <dbReference type="PIRSR" id="PIRSR000097-3"/>
    </source>
</evidence>
<protein>
    <submittedName>
        <fullName evidence="8">Aldo/keto reductase</fullName>
    </submittedName>
</protein>
<dbReference type="PRINTS" id="PR00069">
    <property type="entry name" value="ALDKETRDTASE"/>
</dbReference>
<keyword evidence="3" id="KW-0560">Oxidoreductase</keyword>
<dbReference type="Pfam" id="PF00248">
    <property type="entry name" value="Aldo_ket_red"/>
    <property type="match status" value="1"/>
</dbReference>
<dbReference type="GO" id="GO:0016616">
    <property type="term" value="F:oxidoreductase activity, acting on the CH-OH group of donors, NAD or NADP as acceptor"/>
    <property type="evidence" value="ECO:0007669"/>
    <property type="project" value="UniProtKB-ARBA"/>
</dbReference>
<comment type="similarity">
    <text evidence="1">Belongs to the aldo/keto reductase family.</text>
</comment>
<evidence type="ECO:0000256" key="5">
    <source>
        <dbReference type="PIRSR" id="PIRSR000097-2"/>
    </source>
</evidence>
<dbReference type="Proteomes" id="UP000469215">
    <property type="component" value="Unassembled WGS sequence"/>
</dbReference>
<dbReference type="InterPro" id="IPR036812">
    <property type="entry name" value="NAD(P)_OxRdtase_dom_sf"/>
</dbReference>
<evidence type="ECO:0000256" key="3">
    <source>
        <dbReference type="ARBA" id="ARBA00023002"/>
    </source>
</evidence>
<evidence type="ECO:0000313" key="8">
    <source>
        <dbReference type="EMBL" id="MYM20855.1"/>
    </source>
</evidence>
<reference evidence="8 9" key="1">
    <citation type="submission" date="2020-01" db="EMBL/GenBank/DDBJ databases">
        <authorList>
            <person name="Deng T."/>
        </authorList>
    </citation>
    <scope>NUCLEOTIDE SEQUENCE [LARGE SCALE GENOMIC DNA]</scope>
    <source>
        <strain evidence="8 9">5221</strain>
    </source>
</reference>
<dbReference type="InterPro" id="IPR023210">
    <property type="entry name" value="NADP_OxRdtase_dom"/>
</dbReference>
<evidence type="ECO:0000256" key="1">
    <source>
        <dbReference type="ARBA" id="ARBA00007905"/>
    </source>
</evidence>
<feature type="active site" description="Proton donor" evidence="4">
    <location>
        <position position="52"/>
    </location>
</feature>
<dbReference type="EMBL" id="WWEQ01000085">
    <property type="protein sequence ID" value="MYM20855.1"/>
    <property type="molecule type" value="Genomic_DNA"/>
</dbReference>
<evidence type="ECO:0000313" key="9">
    <source>
        <dbReference type="Proteomes" id="UP000469215"/>
    </source>
</evidence>
<gene>
    <name evidence="8" type="ORF">GSY69_13020</name>
</gene>
<dbReference type="PIRSF" id="PIRSF000097">
    <property type="entry name" value="AKR"/>
    <property type="match status" value="1"/>
</dbReference>
<name>A0A6N9HA42_9MICO</name>
<feature type="site" description="Lowers pKa of active site Tyr" evidence="6">
    <location>
        <position position="77"/>
    </location>
</feature>
<keyword evidence="9" id="KW-1185">Reference proteome</keyword>
<evidence type="ECO:0000256" key="4">
    <source>
        <dbReference type="PIRSR" id="PIRSR000097-1"/>
    </source>
</evidence>
<dbReference type="InterPro" id="IPR020471">
    <property type="entry name" value="AKR"/>
</dbReference>
<sequence length="280" mass="30500">MALRHAKGALMTAIDLPPIGMGTYGLNGTAGRDALVTALRGGYTLLDSAFSYENEGAVGAAVRASGMPREAITVTSKLPGRHHAYDEALRTVEESVMRMGLDHIDLYLIHWPNPRIDRYVDAWRALIEARRRGLVAHIGVSNFLPDHIERLEAVTGVSPEVNQIELHPYFPQLEQLKFDAQHGIVTEAWSPVGRGNDVTEAQPVREAARAHGIEPIQAVLAWHLAIGSLPLPKAGSAEHQQQNLAAAQVQLTAAEVRAISALGRPDGRLKDQDPAVYEEF</sequence>
<dbReference type="PANTHER" id="PTHR43827">
    <property type="entry name" value="2,5-DIKETO-D-GLUCONIC ACID REDUCTASE"/>
    <property type="match status" value="1"/>
</dbReference>
<feature type="binding site" evidence="5">
    <location>
        <position position="110"/>
    </location>
    <ligand>
        <name>substrate</name>
    </ligand>
</feature>
<dbReference type="SUPFAM" id="SSF51430">
    <property type="entry name" value="NAD(P)-linked oxidoreductase"/>
    <property type="match status" value="1"/>
</dbReference>